<dbReference type="GO" id="GO:0003688">
    <property type="term" value="F:DNA replication origin binding"/>
    <property type="evidence" value="ECO:0007669"/>
    <property type="project" value="TreeGrafter"/>
</dbReference>
<evidence type="ECO:0000259" key="2">
    <source>
        <dbReference type="Pfam" id="PF14630"/>
    </source>
</evidence>
<name>A0A9D5DHN9_9CRYT</name>
<feature type="domain" description="Origin recognition complex subunit 5 C-terminal" evidence="2">
    <location>
        <begin position="530"/>
        <end position="636"/>
    </location>
</feature>
<feature type="region of interest" description="Disordered" evidence="1">
    <location>
        <begin position="1"/>
        <end position="32"/>
    </location>
</feature>
<dbReference type="PANTHER" id="PTHR12705">
    <property type="entry name" value="ORIGIN RECOGNITION COMPLEX SUBUNIT 5"/>
    <property type="match status" value="1"/>
</dbReference>
<dbReference type="PANTHER" id="PTHR12705:SF0">
    <property type="entry name" value="ORIGIN RECOGNITION COMPLEX SUBUNIT 5"/>
    <property type="match status" value="1"/>
</dbReference>
<dbReference type="GO" id="GO:0006270">
    <property type="term" value="P:DNA replication initiation"/>
    <property type="evidence" value="ECO:0007669"/>
    <property type="project" value="TreeGrafter"/>
</dbReference>
<dbReference type="InterPro" id="IPR047088">
    <property type="entry name" value="ORC5_C"/>
</dbReference>
<gene>
    <name evidence="3" type="ORF">OJ253_3308</name>
</gene>
<dbReference type="AlphaFoldDB" id="A0A9D5DHN9"/>
<reference evidence="3" key="1">
    <citation type="submission" date="2022-10" db="EMBL/GenBank/DDBJ databases">
        <title>Adaptive evolution leads to modifications in subtelomeric GC content in a zoonotic Cryptosporidium species.</title>
        <authorList>
            <person name="Li J."/>
            <person name="Feng Y."/>
            <person name="Xiao L."/>
        </authorList>
    </citation>
    <scope>NUCLEOTIDE SEQUENCE</scope>
    <source>
        <strain evidence="3">33844</strain>
    </source>
</reference>
<feature type="compositionally biased region" description="Basic and acidic residues" evidence="1">
    <location>
        <begin position="10"/>
        <end position="26"/>
    </location>
</feature>
<evidence type="ECO:0000313" key="3">
    <source>
        <dbReference type="EMBL" id="KAJ1605121.1"/>
    </source>
</evidence>
<comment type="caution">
    <text evidence="3">The sequence shown here is derived from an EMBL/GenBank/DDBJ whole genome shotgun (WGS) entry which is preliminary data.</text>
</comment>
<proteinExistence type="predicted"/>
<organism evidence="3">
    <name type="scientific">Cryptosporidium canis</name>
    <dbReference type="NCBI Taxonomy" id="195482"/>
    <lineage>
        <taxon>Eukaryota</taxon>
        <taxon>Sar</taxon>
        <taxon>Alveolata</taxon>
        <taxon>Apicomplexa</taxon>
        <taxon>Conoidasida</taxon>
        <taxon>Coccidia</taxon>
        <taxon>Eucoccidiorida</taxon>
        <taxon>Eimeriorina</taxon>
        <taxon>Cryptosporidiidae</taxon>
        <taxon>Cryptosporidium</taxon>
    </lineage>
</organism>
<sequence>MSGEKRKRTSRGESRDCEQDEGEPRTSMRGFHSIESSKDDLVGVDANEQVVEDSVRYYAEEIRPTIRSLCRKYGSSRFQEIFQLAGTIGSQVNPVPYLQVLGMPGTGKYSLVRDMLRLSGSVFGYINGSYTKWLCGQRGGSLHKISVDNLFMRPVEQIRRKLVKSGIFSARRRKSGGGQLEGELEGFSASTCSIIDFVEELRLIRREYSEYLHKNSGDSDDQDSVVNSESSTNEGGAGADAETGSRTESRHIFLVVKDVTAISKNRPDFLLTLMRLHEHLRDVEVLPAKRERFTANVGFCVIFIDNFGIPEDFFCSHTPFPVIWFSSYGDIQTFDILANLRLNSDIREVGPGGEALRQCDRSNARSILVNTLLRSYVKGSIDYVPKSGTDPSGIRLNLTGGDDKHSFIPMEALQYIWTEFVAELTTLLHPYIKSDFREIIFKTSNLWPVFLLPLVSGQLYLTRSADFDYQVNSVTQNLLKLFKRHYGSLTKNVYSHYLPQLLQGDLISSSENSGKILNYGFMKSDSQVSMPYFAKLLLVSAYVASKVPKKDDKTLFNSLVASKVRSRRGRRRPRQGATGGEESKKRESFSLIRWLAVADCIALHITGDHGIELSVPIFEQISEIVRVGLVIPATGRWSQLILSRGELGGPLHNISPLQDLSVGQNIGVEMAMYRQGSHGLNSCPGFSHSAYSAYSSSLKLSNPESPINMEDPRALYMLQAPFDMIEAFSVEIGVILSEVIPESSL</sequence>
<dbReference type="OrthoDB" id="365981at2759"/>
<feature type="region of interest" description="Disordered" evidence="1">
    <location>
        <begin position="214"/>
        <end position="244"/>
    </location>
</feature>
<dbReference type="GO" id="GO:0005664">
    <property type="term" value="C:nuclear origin of replication recognition complex"/>
    <property type="evidence" value="ECO:0007669"/>
    <property type="project" value="TreeGrafter"/>
</dbReference>
<dbReference type="InterPro" id="IPR020796">
    <property type="entry name" value="ORC5"/>
</dbReference>
<evidence type="ECO:0000256" key="1">
    <source>
        <dbReference type="SAM" id="MobiDB-lite"/>
    </source>
</evidence>
<dbReference type="Proteomes" id="UP001067231">
    <property type="component" value="Unassembled WGS sequence"/>
</dbReference>
<dbReference type="EMBL" id="JAPCXC010000108">
    <property type="protein sequence ID" value="KAJ1605121.1"/>
    <property type="molecule type" value="Genomic_DNA"/>
</dbReference>
<feature type="compositionally biased region" description="Polar residues" evidence="1">
    <location>
        <begin position="224"/>
        <end position="234"/>
    </location>
</feature>
<protein>
    <submittedName>
        <fullName evidence="3">ORC5 like AAA+ ATPase</fullName>
    </submittedName>
</protein>
<accession>A0A9D5DHN9</accession>
<dbReference type="Pfam" id="PF14630">
    <property type="entry name" value="ORC5_C"/>
    <property type="match status" value="1"/>
</dbReference>